<dbReference type="InterPro" id="IPR011006">
    <property type="entry name" value="CheY-like_superfamily"/>
</dbReference>
<evidence type="ECO:0000256" key="5">
    <source>
        <dbReference type="SAM" id="MobiDB-lite"/>
    </source>
</evidence>
<feature type="region of interest" description="Disordered" evidence="5">
    <location>
        <begin position="1"/>
        <end position="60"/>
    </location>
</feature>
<evidence type="ECO:0000256" key="2">
    <source>
        <dbReference type="ARBA" id="ARBA00023015"/>
    </source>
</evidence>
<evidence type="ECO:0000259" key="6">
    <source>
        <dbReference type="PROSITE" id="PS50110"/>
    </source>
</evidence>
<dbReference type="SUPFAM" id="SSF52172">
    <property type="entry name" value="CheY-like"/>
    <property type="match status" value="1"/>
</dbReference>
<dbReference type="Gene3D" id="3.40.50.2300">
    <property type="match status" value="1"/>
</dbReference>
<gene>
    <name evidence="7" type="ORF">OSB04_001085</name>
</gene>
<proteinExistence type="predicted"/>
<dbReference type="SMART" id="SM00448">
    <property type="entry name" value="REC"/>
    <property type="match status" value="1"/>
</dbReference>
<dbReference type="GO" id="GO:0000160">
    <property type="term" value="P:phosphorelay signal transduction system"/>
    <property type="evidence" value="ECO:0007669"/>
    <property type="project" value="UniProtKB-KW"/>
</dbReference>
<keyword evidence="1" id="KW-0902">Two-component regulatory system</keyword>
<protein>
    <recommendedName>
        <fullName evidence="6">Response regulatory domain-containing protein</fullName>
    </recommendedName>
</protein>
<feature type="compositionally biased region" description="Polar residues" evidence="5">
    <location>
        <begin position="20"/>
        <end position="31"/>
    </location>
</feature>
<evidence type="ECO:0000256" key="1">
    <source>
        <dbReference type="ARBA" id="ARBA00023012"/>
    </source>
</evidence>
<feature type="modified residue" description="4-aspartylphosphate" evidence="4">
    <location>
        <position position="138"/>
    </location>
</feature>
<organism evidence="7 8">
    <name type="scientific">Centaurea solstitialis</name>
    <name type="common">yellow star-thistle</name>
    <dbReference type="NCBI Taxonomy" id="347529"/>
    <lineage>
        <taxon>Eukaryota</taxon>
        <taxon>Viridiplantae</taxon>
        <taxon>Streptophyta</taxon>
        <taxon>Embryophyta</taxon>
        <taxon>Tracheophyta</taxon>
        <taxon>Spermatophyta</taxon>
        <taxon>Magnoliopsida</taxon>
        <taxon>eudicotyledons</taxon>
        <taxon>Gunneridae</taxon>
        <taxon>Pentapetalae</taxon>
        <taxon>asterids</taxon>
        <taxon>campanulids</taxon>
        <taxon>Asterales</taxon>
        <taxon>Asteraceae</taxon>
        <taxon>Carduoideae</taxon>
        <taxon>Cardueae</taxon>
        <taxon>Centaureinae</taxon>
        <taxon>Centaurea</taxon>
    </lineage>
</organism>
<feature type="domain" description="Response regulatory" evidence="6">
    <location>
        <begin position="77"/>
        <end position="205"/>
    </location>
</feature>
<dbReference type="AlphaFoldDB" id="A0AA38TS57"/>
<dbReference type="Proteomes" id="UP001172457">
    <property type="component" value="Chromosome 1"/>
</dbReference>
<evidence type="ECO:0000313" key="8">
    <source>
        <dbReference type="Proteomes" id="UP001172457"/>
    </source>
</evidence>
<reference evidence="7" key="1">
    <citation type="submission" date="2023-03" db="EMBL/GenBank/DDBJ databases">
        <title>Chromosome-scale reference genome and RAD-based genetic map of yellow starthistle (Centaurea solstitialis) reveal putative structural variation and QTLs associated with invader traits.</title>
        <authorList>
            <person name="Reatini B."/>
            <person name="Cang F.A."/>
            <person name="Jiang Q."/>
            <person name="Mckibben M.T.W."/>
            <person name="Barker M.S."/>
            <person name="Rieseberg L.H."/>
            <person name="Dlugosch K.M."/>
        </authorList>
    </citation>
    <scope>NUCLEOTIDE SEQUENCE</scope>
    <source>
        <strain evidence="7">CAN-66</strain>
        <tissue evidence="7">Leaf</tissue>
    </source>
</reference>
<dbReference type="CDD" id="cd17581">
    <property type="entry name" value="REC_typeA_ARR"/>
    <property type="match status" value="1"/>
</dbReference>
<dbReference type="EMBL" id="JARYMX010000001">
    <property type="protein sequence ID" value="KAJ9565119.1"/>
    <property type="molecule type" value="Genomic_DNA"/>
</dbReference>
<name>A0AA38TS57_9ASTR</name>
<accession>A0AA38TS57</accession>
<dbReference type="InterPro" id="IPR045279">
    <property type="entry name" value="ARR-like"/>
</dbReference>
<dbReference type="PROSITE" id="PS50110">
    <property type="entry name" value="RESPONSE_REGULATORY"/>
    <property type="match status" value="1"/>
</dbReference>
<evidence type="ECO:0000313" key="7">
    <source>
        <dbReference type="EMBL" id="KAJ9565119.1"/>
    </source>
</evidence>
<keyword evidence="3" id="KW-0804">Transcription</keyword>
<feature type="compositionally biased region" description="Basic and acidic residues" evidence="5">
    <location>
        <begin position="34"/>
        <end position="44"/>
    </location>
</feature>
<keyword evidence="4" id="KW-0597">Phosphoprotein</keyword>
<keyword evidence="2" id="KW-0805">Transcription regulation</keyword>
<sequence length="228" mass="25711">MGFKTSAEIQTRHPLRKNPPQLTDSNWSQTPHLHRMETITHESDPTEMDSSSSSSSLGEIGVEMKNNNNKVEEERPHVLVVDDSLVDRKIMEKLFTNSACKVTTADSGKKALELLGQGEDKHTDINQQGPKINLVVTDYCMPGMTGYDLLKKVKESSDIKEIPVIVVSSENVPTRIKKCLEEGAQEFILKPLKQADVKKLRCHMQFTKPIKGRLCMGRYTMKRTSDNK</sequence>
<dbReference type="Pfam" id="PF00072">
    <property type="entry name" value="Response_reg"/>
    <property type="match status" value="1"/>
</dbReference>
<dbReference type="GO" id="GO:0009736">
    <property type="term" value="P:cytokinin-activated signaling pathway"/>
    <property type="evidence" value="ECO:0007669"/>
    <property type="project" value="InterPro"/>
</dbReference>
<evidence type="ECO:0000256" key="4">
    <source>
        <dbReference type="PROSITE-ProRule" id="PRU00169"/>
    </source>
</evidence>
<dbReference type="PANTHER" id="PTHR43874">
    <property type="entry name" value="TWO-COMPONENT RESPONSE REGULATOR"/>
    <property type="match status" value="1"/>
</dbReference>
<dbReference type="PANTHER" id="PTHR43874:SF214">
    <property type="entry name" value="RESPONSE REGULATORY DOMAIN-CONTAINING PROTEIN"/>
    <property type="match status" value="1"/>
</dbReference>
<comment type="caution">
    <text evidence="7">The sequence shown here is derived from an EMBL/GenBank/DDBJ whole genome shotgun (WGS) entry which is preliminary data.</text>
</comment>
<keyword evidence="8" id="KW-1185">Reference proteome</keyword>
<dbReference type="InterPro" id="IPR001789">
    <property type="entry name" value="Sig_transdc_resp-reg_receiver"/>
</dbReference>
<evidence type="ECO:0000256" key="3">
    <source>
        <dbReference type="ARBA" id="ARBA00023163"/>
    </source>
</evidence>